<feature type="compositionally biased region" description="Low complexity" evidence="2">
    <location>
        <begin position="206"/>
        <end position="219"/>
    </location>
</feature>
<proteinExistence type="predicted"/>
<name>A0A7D5GGY0_9EURY</name>
<dbReference type="EMBL" id="CP058601">
    <property type="protein sequence ID" value="QLG48648.1"/>
    <property type="molecule type" value="Genomic_DNA"/>
</dbReference>
<dbReference type="InterPro" id="IPR036573">
    <property type="entry name" value="CBM_sf_5/12"/>
</dbReference>
<dbReference type="Pfam" id="PF02839">
    <property type="entry name" value="CBM_5_12"/>
    <property type="match status" value="1"/>
</dbReference>
<sequence length="556" mass="61155">MKETRRNVLSNTTKLSVLAAGFGATGSVAAEDGDYPTWDPETVYTEGDRVLHADSVWEANWWTRGNEPGTGGEWGPWDEVDASDAGLRATITGLETGLEAGQEVELDGSDSTGDIDSYEWDLGDGTTATGAVITHTYDGRGTYQIELTVVDTARNTATESGELTVGRDGDEPDTGEITADTTLAELYPDYEEREIPGTFSASLPAESGSTSSSVGTAAENLSDEEKIDRYDVDLEAVRTGVRDGSLRLGDCGTEALDHVKNLESAGFPTHATCQLLPRLMLLGSETEPPTYQGSTRENVWDETAGPMASTNDPSELIQDPWPTDGIGEEPEEVAERDRIHDQPEHENKVGWTFHRNLPDEILYSENAVLDAIDDNVHPVTGDPLGGDGFTSNSPMEVSAEIHGDGWWWHQVLLFKNTGSVPHHLDGAVLWWVGPAAYGKTMSAAHYNNEQRPSHGNGHPQRDVIEIVYDEERDLSVYVIRLAYHDSPYNMRTAYPNQYWSLEISVGDPLNDRYPTAEDRQEVLNLMVETAHVELETDMDRNDDLLDELDLRNRVAN</sequence>
<dbReference type="InterPro" id="IPR013783">
    <property type="entry name" value="Ig-like_fold"/>
</dbReference>
<dbReference type="AlphaFoldDB" id="A0A7D5GGY0"/>
<gene>
    <name evidence="4" type="ORF">HYG82_07195</name>
</gene>
<dbReference type="InterPro" id="IPR000601">
    <property type="entry name" value="PKD_dom"/>
</dbReference>
<organism evidence="4 5">
    <name type="scientific">Natrinema halophilum</name>
    <dbReference type="NCBI Taxonomy" id="1699371"/>
    <lineage>
        <taxon>Archaea</taxon>
        <taxon>Methanobacteriati</taxon>
        <taxon>Methanobacteriota</taxon>
        <taxon>Stenosarchaea group</taxon>
        <taxon>Halobacteria</taxon>
        <taxon>Halobacteriales</taxon>
        <taxon>Natrialbaceae</taxon>
        <taxon>Natrinema</taxon>
    </lineage>
</organism>
<dbReference type="CDD" id="cd00146">
    <property type="entry name" value="PKD"/>
    <property type="match status" value="1"/>
</dbReference>
<dbReference type="GO" id="GO:0005576">
    <property type="term" value="C:extracellular region"/>
    <property type="evidence" value="ECO:0007669"/>
    <property type="project" value="InterPro"/>
</dbReference>
<evidence type="ECO:0000313" key="5">
    <source>
        <dbReference type="Proteomes" id="UP000509241"/>
    </source>
</evidence>
<dbReference type="GO" id="GO:0004553">
    <property type="term" value="F:hydrolase activity, hydrolyzing O-glycosyl compounds"/>
    <property type="evidence" value="ECO:0007669"/>
    <property type="project" value="InterPro"/>
</dbReference>
<feature type="region of interest" description="Disordered" evidence="2">
    <location>
        <begin position="200"/>
        <end position="222"/>
    </location>
</feature>
<dbReference type="SUPFAM" id="SSF49299">
    <property type="entry name" value="PKD domain"/>
    <property type="match status" value="1"/>
</dbReference>
<reference evidence="4 5" key="1">
    <citation type="submission" date="2020-07" db="EMBL/GenBank/DDBJ databases">
        <authorList>
            <person name="Cui H."/>
        </authorList>
    </citation>
    <scope>NUCLEOTIDE SEQUENCE [LARGE SCALE GENOMIC DNA]</scope>
    <source>
        <strain evidence="4 5">YPL8</strain>
    </source>
</reference>
<dbReference type="SMART" id="SM00495">
    <property type="entry name" value="ChtBD3"/>
    <property type="match status" value="1"/>
</dbReference>
<dbReference type="GeneID" id="56033064"/>
<keyword evidence="1" id="KW-0378">Hydrolase</keyword>
<dbReference type="RefSeq" id="WP_179260386.1">
    <property type="nucleotide sequence ID" value="NZ_CP058601.1"/>
</dbReference>
<evidence type="ECO:0000313" key="4">
    <source>
        <dbReference type="EMBL" id="QLG48648.1"/>
    </source>
</evidence>
<dbReference type="KEGG" id="haly:HYG82_07195"/>
<evidence type="ECO:0000259" key="3">
    <source>
        <dbReference type="PROSITE" id="PS50093"/>
    </source>
</evidence>
<dbReference type="GO" id="GO:0030246">
    <property type="term" value="F:carbohydrate binding"/>
    <property type="evidence" value="ECO:0007669"/>
    <property type="project" value="InterPro"/>
</dbReference>
<dbReference type="InterPro" id="IPR022409">
    <property type="entry name" value="PKD/Chitinase_dom"/>
</dbReference>
<evidence type="ECO:0000256" key="2">
    <source>
        <dbReference type="SAM" id="MobiDB-lite"/>
    </source>
</evidence>
<dbReference type="SUPFAM" id="SSF51055">
    <property type="entry name" value="Carbohydrate binding domain"/>
    <property type="match status" value="1"/>
</dbReference>
<accession>A0A7D5GGY0</accession>
<dbReference type="CDD" id="cd12215">
    <property type="entry name" value="ChiC_BD"/>
    <property type="match status" value="1"/>
</dbReference>
<dbReference type="GO" id="GO:0005975">
    <property type="term" value="P:carbohydrate metabolic process"/>
    <property type="evidence" value="ECO:0007669"/>
    <property type="project" value="InterPro"/>
</dbReference>
<dbReference type="Pfam" id="PF18911">
    <property type="entry name" value="PKD_4"/>
    <property type="match status" value="1"/>
</dbReference>
<dbReference type="Gene3D" id="2.10.10.20">
    <property type="entry name" value="Carbohydrate-binding module superfamily 5/12"/>
    <property type="match status" value="1"/>
</dbReference>
<dbReference type="Gene3D" id="2.60.40.10">
    <property type="entry name" value="Immunoglobulins"/>
    <property type="match status" value="1"/>
</dbReference>
<keyword evidence="5" id="KW-1185">Reference proteome</keyword>
<feature type="domain" description="PKD" evidence="3">
    <location>
        <begin position="109"/>
        <end position="165"/>
    </location>
</feature>
<dbReference type="PROSITE" id="PS50093">
    <property type="entry name" value="PKD"/>
    <property type="match status" value="1"/>
</dbReference>
<dbReference type="InterPro" id="IPR003610">
    <property type="entry name" value="CBM5/12"/>
</dbReference>
<dbReference type="Proteomes" id="UP000509241">
    <property type="component" value="Chromosome"/>
</dbReference>
<dbReference type="SMART" id="SM00089">
    <property type="entry name" value="PKD"/>
    <property type="match status" value="1"/>
</dbReference>
<dbReference type="OrthoDB" id="101378at2157"/>
<evidence type="ECO:0000256" key="1">
    <source>
        <dbReference type="ARBA" id="ARBA00022801"/>
    </source>
</evidence>
<protein>
    <submittedName>
        <fullName evidence="4">PKD domain-containing protein</fullName>
    </submittedName>
</protein>
<dbReference type="InterPro" id="IPR035986">
    <property type="entry name" value="PKD_dom_sf"/>
</dbReference>